<evidence type="ECO:0000313" key="3">
    <source>
        <dbReference type="Proteomes" id="UP000217289"/>
    </source>
</evidence>
<reference evidence="2 3" key="1">
    <citation type="submission" date="2017-06" db="EMBL/GenBank/DDBJ databases">
        <authorList>
            <person name="Kim H.J."/>
            <person name="Triplett B.A."/>
        </authorList>
    </citation>
    <scope>NUCLEOTIDE SEQUENCE [LARGE SCALE GENOMIC DNA]</scope>
    <source>
        <strain evidence="2 3">DSM 14713</strain>
    </source>
</reference>
<keyword evidence="1" id="KW-1133">Transmembrane helix</keyword>
<keyword evidence="1" id="KW-0812">Transmembrane</keyword>
<sequence length="143" mass="15329">MRTPSRLTSGRRVPGPYRWVGLGWLLALVVPKCPVCLLALLGLAGGLEAGGLGAWLARWHIPHALVSMALAVIVLLTWRTYGWHRGVIAALIALGAWGTKFLMDSTLLPAVLGACIALLWLVPHRRKPSCCVPSVAERKGIPG</sequence>
<gene>
    <name evidence="2" type="ORF">MEBOL_007061</name>
</gene>
<feature type="transmembrane region" description="Helical" evidence="1">
    <location>
        <begin position="83"/>
        <end position="99"/>
    </location>
</feature>
<feature type="transmembrane region" description="Helical" evidence="1">
    <location>
        <begin position="21"/>
        <end position="47"/>
    </location>
</feature>
<dbReference type="RefSeq" id="WP_157823860.1">
    <property type="nucleotide sequence ID" value="NZ_CP022163.1"/>
</dbReference>
<dbReference type="Proteomes" id="UP000217289">
    <property type="component" value="Chromosome"/>
</dbReference>
<accession>A0A250IQN2</accession>
<keyword evidence="1" id="KW-0472">Membrane</keyword>
<evidence type="ECO:0000313" key="2">
    <source>
        <dbReference type="EMBL" id="ATB33563.1"/>
    </source>
</evidence>
<keyword evidence="3" id="KW-1185">Reference proteome</keyword>
<organism evidence="2 3">
    <name type="scientific">Melittangium boletus DSM 14713</name>
    <dbReference type="NCBI Taxonomy" id="1294270"/>
    <lineage>
        <taxon>Bacteria</taxon>
        <taxon>Pseudomonadati</taxon>
        <taxon>Myxococcota</taxon>
        <taxon>Myxococcia</taxon>
        <taxon>Myxococcales</taxon>
        <taxon>Cystobacterineae</taxon>
        <taxon>Archangiaceae</taxon>
        <taxon>Melittangium</taxon>
    </lineage>
</organism>
<feature type="transmembrane region" description="Helical" evidence="1">
    <location>
        <begin position="59"/>
        <end position="76"/>
    </location>
</feature>
<dbReference type="EMBL" id="CP022163">
    <property type="protein sequence ID" value="ATB33563.1"/>
    <property type="molecule type" value="Genomic_DNA"/>
</dbReference>
<dbReference type="AlphaFoldDB" id="A0A250IQN2"/>
<proteinExistence type="predicted"/>
<dbReference type="KEGG" id="mbd:MEBOL_007061"/>
<evidence type="ECO:0000256" key="1">
    <source>
        <dbReference type="SAM" id="Phobius"/>
    </source>
</evidence>
<feature type="transmembrane region" description="Helical" evidence="1">
    <location>
        <begin position="105"/>
        <end position="122"/>
    </location>
</feature>
<name>A0A250IQN2_9BACT</name>
<protein>
    <submittedName>
        <fullName evidence="2">Uncharacterized protein</fullName>
    </submittedName>
</protein>